<evidence type="ECO:0000313" key="2">
    <source>
        <dbReference type="EMBL" id="VFU31038.1"/>
    </source>
</evidence>
<feature type="region of interest" description="Disordered" evidence="1">
    <location>
        <begin position="1"/>
        <end position="34"/>
    </location>
</feature>
<evidence type="ECO:0000313" key="3">
    <source>
        <dbReference type="EMBL" id="VFU54334.1"/>
    </source>
</evidence>
<reference evidence="2" key="1">
    <citation type="submission" date="2019-03" db="EMBL/GenBank/DDBJ databases">
        <authorList>
            <person name="Mank J."/>
            <person name="Almeida P."/>
        </authorList>
    </citation>
    <scope>NUCLEOTIDE SEQUENCE</scope>
    <source>
        <strain evidence="2">78183</strain>
    </source>
</reference>
<gene>
    <name evidence="2" type="ORF">SVIM_LOCUS126135</name>
    <name evidence="3" type="ORF">SVIM_LOCUS379199</name>
</gene>
<accession>A0A6N2KSS8</accession>
<dbReference type="EMBL" id="CAADRP010000668">
    <property type="protein sequence ID" value="VFU31038.1"/>
    <property type="molecule type" value="Genomic_DNA"/>
</dbReference>
<proteinExistence type="predicted"/>
<protein>
    <submittedName>
        <fullName evidence="2">Uncharacterized protein</fullName>
    </submittedName>
</protein>
<name>A0A6N2KSS8_SALVM</name>
<sequence length="212" mass="24279">MKKKVRSRKSPLLMASPPSPSPPKSSILNSNKKKKPIASVAVDAGVLRSPPPPSLNKTLASISDLKELASSRLDDIKCRLIDRSHSEIIKDLEASHSRLHKRFKIQSQTCQQMMDESDKDFKKMAERITETTEAMKETYTEFMAEAQATASRACKVLREIRWCSPKPLRYSVKLIIFCDFPGRTYLDFVTQLDAVIQQLKMRRPYIYQCVWD</sequence>
<dbReference type="EMBL" id="CAADRP010001838">
    <property type="protein sequence ID" value="VFU54334.1"/>
    <property type="molecule type" value="Genomic_DNA"/>
</dbReference>
<dbReference type="AlphaFoldDB" id="A0A6N2KSS8"/>
<organism evidence="2">
    <name type="scientific">Salix viminalis</name>
    <name type="common">Common osier</name>
    <name type="synonym">Basket willow</name>
    <dbReference type="NCBI Taxonomy" id="40686"/>
    <lineage>
        <taxon>Eukaryota</taxon>
        <taxon>Viridiplantae</taxon>
        <taxon>Streptophyta</taxon>
        <taxon>Embryophyta</taxon>
        <taxon>Tracheophyta</taxon>
        <taxon>Spermatophyta</taxon>
        <taxon>Magnoliopsida</taxon>
        <taxon>eudicotyledons</taxon>
        <taxon>Gunneridae</taxon>
        <taxon>Pentapetalae</taxon>
        <taxon>rosids</taxon>
        <taxon>fabids</taxon>
        <taxon>Malpighiales</taxon>
        <taxon>Salicaceae</taxon>
        <taxon>Saliceae</taxon>
        <taxon>Salix</taxon>
    </lineage>
</organism>
<evidence type="ECO:0000256" key="1">
    <source>
        <dbReference type="SAM" id="MobiDB-lite"/>
    </source>
</evidence>
<dbReference type="PANTHER" id="PTHR37371:SF1">
    <property type="entry name" value="KINESIN-LIKE PROTEIN"/>
    <property type="match status" value="1"/>
</dbReference>
<dbReference type="PANTHER" id="PTHR37371">
    <property type="entry name" value="OS08G0180400 PROTEIN"/>
    <property type="match status" value="1"/>
</dbReference>